<dbReference type="Proteomes" id="UP000812966">
    <property type="component" value="Unassembled WGS sequence"/>
</dbReference>
<sequence>MSWLLSPTLESLFSRSSSSSSSSVPTLLSPERSRSVESEGDAPLTPFEREYGVPDLPGGWPGFDLKVKDLTAKSLMDTANGVEVGEVDEVDAQERSSDPQRESLRDRDIRVTRLVIHPIKSCRGISVRSSILTPQGLQYDRQWAIRNRATGQLVTAREQPRMVLIRCSIDEKSNELRVSFPVDSGLEGFVVGLRTELEEMGSWERIPSSIMHGHTLPPAFLPPALHSPAVSPSEQISRFLGIDVQLVQVSPFKSDERVCDPPPGEGEKAEWEEQAQVNRGKNEVVTGFADGYPLLIANEASYRAVTASIRDSASDDPPSGLSNLGPTFDKARWRERSFDYHRFRANIIVGSGQDLPLEMQDSPAENKNTPTEPKSSKGNAPPSAWEEDTWRKLEFSSSSGSSARKGTLICTSRCGRCQLPNVCPDTAEPDKVVPFKVISKYRRVDPAQKYTPIFGVNAMSGDRSGSLEIHVGDWVRVVTRNSWGSLPVSSGYKRGA</sequence>
<comment type="caution">
    <text evidence="3">The sequence shown here is derived from an EMBL/GenBank/DDBJ whole genome shotgun (WGS) entry which is preliminary data.</text>
</comment>
<feature type="compositionally biased region" description="Low complexity" evidence="1">
    <location>
        <begin position="13"/>
        <end position="30"/>
    </location>
</feature>
<accession>A0A8K0JQ26</accession>
<dbReference type="PROSITE" id="PS51340">
    <property type="entry name" value="MOSC"/>
    <property type="match status" value="1"/>
</dbReference>
<feature type="region of interest" description="Disordered" evidence="1">
    <location>
        <begin position="13"/>
        <end position="56"/>
    </location>
</feature>
<dbReference type="PANTHER" id="PTHR14237">
    <property type="entry name" value="MOLYBDOPTERIN COFACTOR SULFURASE MOSC"/>
    <property type="match status" value="1"/>
</dbReference>
<dbReference type="GO" id="GO:0030151">
    <property type="term" value="F:molybdenum ion binding"/>
    <property type="evidence" value="ECO:0007669"/>
    <property type="project" value="InterPro"/>
</dbReference>
<evidence type="ECO:0000313" key="4">
    <source>
        <dbReference type="Proteomes" id="UP000812966"/>
    </source>
</evidence>
<reference evidence="3" key="1">
    <citation type="submission" date="2020-04" db="EMBL/GenBank/DDBJ databases">
        <title>Analysis of mating type loci in Filobasidium floriforme.</title>
        <authorList>
            <person name="Nowrousian M."/>
        </authorList>
    </citation>
    <scope>NUCLEOTIDE SEQUENCE</scope>
    <source>
        <strain evidence="3">CBS 6242</strain>
    </source>
</reference>
<evidence type="ECO:0000259" key="2">
    <source>
        <dbReference type="PROSITE" id="PS51340"/>
    </source>
</evidence>
<gene>
    <name evidence="3" type="ORF">FFLO_03980</name>
</gene>
<dbReference type="GO" id="GO:0003824">
    <property type="term" value="F:catalytic activity"/>
    <property type="evidence" value="ECO:0007669"/>
    <property type="project" value="InterPro"/>
</dbReference>
<evidence type="ECO:0000256" key="1">
    <source>
        <dbReference type="SAM" id="MobiDB-lite"/>
    </source>
</evidence>
<feature type="domain" description="MOSC" evidence="2">
    <location>
        <begin position="269"/>
        <end position="478"/>
    </location>
</feature>
<feature type="region of interest" description="Disordered" evidence="1">
    <location>
        <begin position="253"/>
        <end position="273"/>
    </location>
</feature>
<dbReference type="InterPro" id="IPR005302">
    <property type="entry name" value="MoCF_Sase_C"/>
</dbReference>
<feature type="region of interest" description="Disordered" evidence="1">
    <location>
        <begin position="85"/>
        <end position="104"/>
    </location>
</feature>
<dbReference type="PANTHER" id="PTHR14237:SF19">
    <property type="entry name" value="MITOCHONDRIAL AMIDOXIME REDUCING COMPONENT 1"/>
    <property type="match status" value="1"/>
</dbReference>
<dbReference type="OrthoDB" id="17255at2759"/>
<feature type="region of interest" description="Disordered" evidence="1">
    <location>
        <begin position="354"/>
        <end position="387"/>
    </location>
</feature>
<dbReference type="InterPro" id="IPR005303">
    <property type="entry name" value="MOCOS_middle"/>
</dbReference>
<organism evidence="3 4">
    <name type="scientific">Filobasidium floriforme</name>
    <dbReference type="NCBI Taxonomy" id="5210"/>
    <lineage>
        <taxon>Eukaryota</taxon>
        <taxon>Fungi</taxon>
        <taxon>Dikarya</taxon>
        <taxon>Basidiomycota</taxon>
        <taxon>Agaricomycotina</taxon>
        <taxon>Tremellomycetes</taxon>
        <taxon>Filobasidiales</taxon>
        <taxon>Filobasidiaceae</taxon>
        <taxon>Filobasidium</taxon>
    </lineage>
</organism>
<dbReference type="GO" id="GO:0030170">
    <property type="term" value="F:pyridoxal phosphate binding"/>
    <property type="evidence" value="ECO:0007669"/>
    <property type="project" value="InterPro"/>
</dbReference>
<feature type="compositionally biased region" description="Polar residues" evidence="1">
    <location>
        <begin position="363"/>
        <end position="378"/>
    </location>
</feature>
<feature type="compositionally biased region" description="Basic and acidic residues" evidence="1">
    <location>
        <begin position="253"/>
        <end position="271"/>
    </location>
</feature>
<keyword evidence="4" id="KW-1185">Reference proteome</keyword>
<evidence type="ECO:0000313" key="3">
    <source>
        <dbReference type="EMBL" id="KAG7531973.1"/>
    </source>
</evidence>
<feature type="compositionally biased region" description="Basic and acidic residues" evidence="1">
    <location>
        <begin position="92"/>
        <end position="104"/>
    </location>
</feature>
<dbReference type="Pfam" id="PF03476">
    <property type="entry name" value="MOSC_N"/>
    <property type="match status" value="1"/>
</dbReference>
<proteinExistence type="predicted"/>
<dbReference type="EMBL" id="JABELV010000078">
    <property type="protein sequence ID" value="KAG7531973.1"/>
    <property type="molecule type" value="Genomic_DNA"/>
</dbReference>
<protein>
    <recommendedName>
        <fullName evidence="2">MOSC domain-containing protein</fullName>
    </recommendedName>
</protein>
<dbReference type="AlphaFoldDB" id="A0A8K0JQ26"/>
<name>A0A8K0JQ26_9TREE</name>
<dbReference type="SUPFAM" id="SSF141673">
    <property type="entry name" value="MOSC N-terminal domain-like"/>
    <property type="match status" value="1"/>
</dbReference>